<organism evidence="1 2">
    <name type="scientific">Escallonia rubra</name>
    <dbReference type="NCBI Taxonomy" id="112253"/>
    <lineage>
        <taxon>Eukaryota</taxon>
        <taxon>Viridiplantae</taxon>
        <taxon>Streptophyta</taxon>
        <taxon>Embryophyta</taxon>
        <taxon>Tracheophyta</taxon>
        <taxon>Spermatophyta</taxon>
        <taxon>Magnoliopsida</taxon>
        <taxon>eudicotyledons</taxon>
        <taxon>Gunneridae</taxon>
        <taxon>Pentapetalae</taxon>
        <taxon>asterids</taxon>
        <taxon>campanulids</taxon>
        <taxon>Escalloniales</taxon>
        <taxon>Escalloniaceae</taxon>
        <taxon>Escallonia</taxon>
    </lineage>
</organism>
<dbReference type="PANTHER" id="PTHR34676:SF8">
    <property type="entry name" value="TRANSMEMBRANE PROTEIN"/>
    <property type="match status" value="1"/>
</dbReference>
<accession>A0AA88U6Q1</accession>
<dbReference type="PANTHER" id="PTHR34676">
    <property type="entry name" value="DUF4219 DOMAIN-CONTAINING PROTEIN-RELATED"/>
    <property type="match status" value="1"/>
</dbReference>
<proteinExistence type="predicted"/>
<dbReference type="Pfam" id="PF14223">
    <property type="entry name" value="Retrotran_gag_2"/>
    <property type="match status" value="1"/>
</dbReference>
<dbReference type="EMBL" id="JAVXUO010002470">
    <property type="protein sequence ID" value="KAK2973033.1"/>
    <property type="molecule type" value="Genomic_DNA"/>
</dbReference>
<name>A0AA88U6Q1_9ASTE</name>
<dbReference type="Proteomes" id="UP001187471">
    <property type="component" value="Unassembled WGS sequence"/>
</dbReference>
<protein>
    <recommendedName>
        <fullName evidence="3">UBN2 domain-containing protein</fullName>
    </recommendedName>
</protein>
<reference evidence="1" key="1">
    <citation type="submission" date="2022-12" db="EMBL/GenBank/DDBJ databases">
        <title>Draft genome assemblies for two species of Escallonia (Escalloniales).</title>
        <authorList>
            <person name="Chanderbali A."/>
            <person name="Dervinis C."/>
            <person name="Anghel I."/>
            <person name="Soltis D."/>
            <person name="Soltis P."/>
            <person name="Zapata F."/>
        </authorList>
    </citation>
    <scope>NUCLEOTIDE SEQUENCE</scope>
    <source>
        <strain evidence="1">UCBG92.1500</strain>
        <tissue evidence="1">Leaf</tissue>
    </source>
</reference>
<sequence>MNEYNRVSAYETAKEMWRSFVVTHEETNQVKETKINMLVQQYEAFKMKEHESINEMYSRFTLIINGLKLLDTLTGKRRNEAPRKPSITLPKIFVIGSLLNRFKFWNRKPENYDSDATTTHDGRFLQTLDP</sequence>
<dbReference type="AlphaFoldDB" id="A0AA88U6Q1"/>
<evidence type="ECO:0000313" key="1">
    <source>
        <dbReference type="EMBL" id="KAK2973033.1"/>
    </source>
</evidence>
<evidence type="ECO:0008006" key="3">
    <source>
        <dbReference type="Google" id="ProtNLM"/>
    </source>
</evidence>
<evidence type="ECO:0000313" key="2">
    <source>
        <dbReference type="Proteomes" id="UP001187471"/>
    </source>
</evidence>
<comment type="caution">
    <text evidence="1">The sequence shown here is derived from an EMBL/GenBank/DDBJ whole genome shotgun (WGS) entry which is preliminary data.</text>
</comment>
<gene>
    <name evidence="1" type="ORF">RJ640_000022</name>
</gene>
<keyword evidence="2" id="KW-1185">Reference proteome</keyword>